<evidence type="ECO:0000256" key="1">
    <source>
        <dbReference type="ARBA" id="ARBA00004123"/>
    </source>
</evidence>
<evidence type="ECO:0000256" key="3">
    <source>
        <dbReference type="ARBA" id="ARBA00022490"/>
    </source>
</evidence>
<dbReference type="GO" id="GO:0031410">
    <property type="term" value="C:cytoplasmic vesicle"/>
    <property type="evidence" value="ECO:0007669"/>
    <property type="project" value="UniProtKB-KW"/>
</dbReference>
<dbReference type="Pfam" id="PF00240">
    <property type="entry name" value="ubiquitin"/>
    <property type="match status" value="1"/>
</dbReference>
<dbReference type="InterPro" id="IPR006636">
    <property type="entry name" value="STI1_HS-bd"/>
</dbReference>
<feature type="compositionally biased region" description="Polar residues" evidence="7">
    <location>
        <begin position="403"/>
        <end position="412"/>
    </location>
</feature>
<feature type="compositionally biased region" description="Gly residues" evidence="7">
    <location>
        <begin position="185"/>
        <end position="195"/>
    </location>
</feature>
<organism evidence="10 11">
    <name type="scientific">Sus scrofa</name>
    <name type="common">Pig</name>
    <dbReference type="NCBI Taxonomy" id="9823"/>
    <lineage>
        <taxon>Eukaryota</taxon>
        <taxon>Metazoa</taxon>
        <taxon>Chordata</taxon>
        <taxon>Craniata</taxon>
        <taxon>Vertebrata</taxon>
        <taxon>Euteleostomi</taxon>
        <taxon>Mammalia</taxon>
        <taxon>Eutheria</taxon>
        <taxon>Laurasiatheria</taxon>
        <taxon>Artiodactyla</taxon>
        <taxon>Suina</taxon>
        <taxon>Suidae</taxon>
        <taxon>Sus</taxon>
    </lineage>
</organism>
<keyword evidence="6" id="KW-0968">Cytoplasmic vesicle</keyword>
<feature type="domain" description="Ubiquitin-like" evidence="9">
    <location>
        <begin position="83"/>
        <end position="133"/>
    </location>
</feature>
<dbReference type="SMART" id="SM00213">
    <property type="entry name" value="UBQ"/>
    <property type="match status" value="1"/>
</dbReference>
<dbReference type="GO" id="GO:0005776">
    <property type="term" value="C:autophagosome"/>
    <property type="evidence" value="ECO:0007669"/>
    <property type="project" value="UniProtKB-SubCell"/>
</dbReference>
<evidence type="ECO:0000259" key="9">
    <source>
        <dbReference type="PROSITE" id="PS50053"/>
    </source>
</evidence>
<sequence>MQAKIQVSGTVLNRLLGGRYPQGNKVNPTEEVLGRYPEVENSASKSGEASGLERIWAFQERPVIIGNGDKAATQKVLCPGERFKEEISRRFKAQQDQLVLIFAGKILKDGDTLNQHGIKDGLTVHLVIKTPQKAQDQTTATASSPSTPDPASAPSTTPASPATPAQPSTSGSAASDTGSGSRRSSGGGPSPGTGEGPPSATASILSGFGGILGLGSLGLGSANFMELQQQMQRQLMSNPEMLSQIMENPLVQDMMSNPDLMRHMIMANPQMQQLMERNPEISHMLNNPELMRQTMELARNPAMMQEMMRNQDRALSNLESIPGGYNALRRMYTDIQEPMFSAAREQFGNNPFSSLAGNSDSSSSQPLRTENREPLPNPWSPSPPTSQAPGSGGEGTGGSGTSQVHPTVSNPFGINAASLGSGMFNSPEMQALLQQISENPQLMQNVISAPYMRSMMQTLAQNPDFAAQMMVNVPLFAGNPQLQEQLRLQLPVFLQQMQNPESLSILTNPRAMQALLQIQQGLQTLQTEAPGLVPSLGSFGMSRTPAPSAGSSAGSAPEAPTSSPAAPATSSPTGASSAQQQLMQQMIQLLAGSGNSQVQTPEVRFQQQLEQLNSMGFINREANLQALIATGGDINAAIERLLGSQLS</sequence>
<evidence type="ECO:0000313" key="11">
    <source>
        <dbReference type="Proteomes" id="UP000694726"/>
    </source>
</evidence>
<dbReference type="Proteomes" id="UP000694723">
    <property type="component" value="Unplaced"/>
</dbReference>
<feature type="domain" description="UBA" evidence="8">
    <location>
        <begin position="599"/>
        <end position="644"/>
    </location>
</feature>
<dbReference type="FunFam" id="1.10.260.100:FF:000003">
    <property type="entry name" value="Ubiquilin 1"/>
    <property type="match status" value="1"/>
</dbReference>
<dbReference type="PROSITE" id="PS50030">
    <property type="entry name" value="UBA"/>
    <property type="match status" value="1"/>
</dbReference>
<dbReference type="CDD" id="cd14399">
    <property type="entry name" value="UBA_PLICs"/>
    <property type="match status" value="1"/>
</dbReference>
<proteinExistence type="predicted"/>
<reference evidence="10" key="1">
    <citation type="submission" date="2025-05" db="UniProtKB">
        <authorList>
            <consortium name="Ensembl"/>
        </authorList>
    </citation>
    <scope>IDENTIFICATION</scope>
</reference>
<dbReference type="Proteomes" id="UP000694726">
    <property type="component" value="Unplaced"/>
</dbReference>
<evidence type="ECO:0000256" key="6">
    <source>
        <dbReference type="ARBA" id="ARBA00023329"/>
    </source>
</evidence>
<dbReference type="FunFam" id="1.10.8.10:FF:000007">
    <property type="entry name" value="Ubiquilin 1"/>
    <property type="match status" value="1"/>
</dbReference>
<dbReference type="Gene3D" id="1.10.260.100">
    <property type="match status" value="2"/>
</dbReference>
<dbReference type="InterPro" id="IPR015940">
    <property type="entry name" value="UBA"/>
</dbReference>
<dbReference type="PANTHER" id="PTHR10677:SF21">
    <property type="entry name" value="UBIQUILIN-4"/>
    <property type="match status" value="1"/>
</dbReference>
<dbReference type="AlphaFoldDB" id="A0A8D0IR15"/>
<feature type="region of interest" description="Disordered" evidence="7">
    <location>
        <begin position="347"/>
        <end position="412"/>
    </location>
</feature>
<dbReference type="Gene3D" id="1.10.8.10">
    <property type="entry name" value="DNA helicase RuvA subunit, C-terminal domain"/>
    <property type="match status" value="1"/>
</dbReference>
<name>A0A8D0IR15_PIG</name>
<dbReference type="SMART" id="SM00165">
    <property type="entry name" value="UBA"/>
    <property type="match status" value="1"/>
</dbReference>
<protein>
    <submittedName>
        <fullName evidence="10">Ubiquilin 4</fullName>
    </submittedName>
</protein>
<feature type="region of interest" description="Disordered" evidence="7">
    <location>
        <begin position="536"/>
        <end position="579"/>
    </location>
</feature>
<dbReference type="Ensembl" id="ENSSSCT00060105815.1">
    <property type="protein sequence ID" value="ENSSSCP00060046590.1"/>
    <property type="gene ID" value="ENSSSCG00060076994.1"/>
</dbReference>
<keyword evidence="3" id="KW-0963">Cytoplasm</keyword>
<evidence type="ECO:0000256" key="5">
    <source>
        <dbReference type="ARBA" id="ARBA00023242"/>
    </source>
</evidence>
<feature type="compositionally biased region" description="Low complexity" evidence="7">
    <location>
        <begin position="544"/>
        <end position="579"/>
    </location>
</feature>
<comment type="subcellular location">
    <subcellularLocation>
        <location evidence="2">Cytoplasmic vesicle</location>
        <location evidence="2">Autophagosome</location>
    </subcellularLocation>
    <subcellularLocation>
        <location evidence="1">Nucleus</location>
    </subcellularLocation>
</comment>
<feature type="compositionally biased region" description="Low complexity" evidence="7">
    <location>
        <begin position="133"/>
        <end position="184"/>
    </location>
</feature>
<evidence type="ECO:0000313" key="10">
    <source>
        <dbReference type="Ensembl" id="ENSSSCP00015033773.1"/>
    </source>
</evidence>
<dbReference type="PROSITE" id="PS50053">
    <property type="entry name" value="UBIQUITIN_2"/>
    <property type="match status" value="1"/>
</dbReference>
<dbReference type="SMART" id="SM00727">
    <property type="entry name" value="STI1"/>
    <property type="match status" value="4"/>
</dbReference>
<dbReference type="SUPFAM" id="SSF54236">
    <property type="entry name" value="Ubiquitin-like"/>
    <property type="match status" value="1"/>
</dbReference>
<dbReference type="Gene3D" id="3.10.20.90">
    <property type="entry name" value="Phosphatidylinositol 3-kinase Catalytic Subunit, Chain A, domain 1"/>
    <property type="match status" value="1"/>
</dbReference>
<dbReference type="GO" id="GO:0005634">
    <property type="term" value="C:nucleus"/>
    <property type="evidence" value="ECO:0007669"/>
    <property type="project" value="UniProtKB-SubCell"/>
</dbReference>
<dbReference type="InterPro" id="IPR009060">
    <property type="entry name" value="UBA-like_sf"/>
</dbReference>
<accession>A0A8D0IR15</accession>
<evidence type="ECO:0000256" key="4">
    <source>
        <dbReference type="ARBA" id="ARBA00023006"/>
    </source>
</evidence>
<feature type="compositionally biased region" description="Low complexity" evidence="7">
    <location>
        <begin position="353"/>
        <end position="364"/>
    </location>
</feature>
<dbReference type="InterPro" id="IPR029071">
    <property type="entry name" value="Ubiquitin-like_domsf"/>
</dbReference>
<keyword evidence="5" id="KW-0539">Nucleus</keyword>
<dbReference type="PANTHER" id="PTHR10677">
    <property type="entry name" value="UBIQUILIN"/>
    <property type="match status" value="1"/>
</dbReference>
<dbReference type="InterPro" id="IPR015496">
    <property type="entry name" value="Ubiquilin"/>
</dbReference>
<feature type="region of interest" description="Disordered" evidence="7">
    <location>
        <begin position="133"/>
        <end position="202"/>
    </location>
</feature>
<dbReference type="FunFam" id="1.10.260.100:FF:000001">
    <property type="entry name" value="Ubiquilin 1"/>
    <property type="match status" value="1"/>
</dbReference>
<dbReference type="SUPFAM" id="SSF46934">
    <property type="entry name" value="UBA-like"/>
    <property type="match status" value="1"/>
</dbReference>
<dbReference type="InterPro" id="IPR000626">
    <property type="entry name" value="Ubiquitin-like_dom"/>
</dbReference>
<evidence type="ECO:0000259" key="8">
    <source>
        <dbReference type="PROSITE" id="PS50030"/>
    </source>
</evidence>
<dbReference type="Ensembl" id="ENSSSCT00015083479.1">
    <property type="protein sequence ID" value="ENSSSCP00015033773.1"/>
    <property type="gene ID" value="ENSSSCG00015062471.1"/>
</dbReference>
<gene>
    <name evidence="10" type="primary">UBQLN4</name>
</gene>
<evidence type="ECO:0000256" key="7">
    <source>
        <dbReference type="SAM" id="MobiDB-lite"/>
    </source>
</evidence>
<keyword evidence="4" id="KW-0072">Autophagy</keyword>
<feature type="compositionally biased region" description="Gly residues" evidence="7">
    <location>
        <begin position="390"/>
        <end position="400"/>
    </location>
</feature>
<evidence type="ECO:0000256" key="2">
    <source>
        <dbReference type="ARBA" id="ARBA00004419"/>
    </source>
</evidence>
<dbReference type="Pfam" id="PF00627">
    <property type="entry name" value="UBA"/>
    <property type="match status" value="1"/>
</dbReference>
<dbReference type="GO" id="GO:0006914">
    <property type="term" value="P:autophagy"/>
    <property type="evidence" value="ECO:0007669"/>
    <property type="project" value="UniProtKB-KW"/>
</dbReference>
<dbReference type="Pfam" id="PF23195">
    <property type="entry name" value="UBQLN1"/>
    <property type="match status" value="1"/>
</dbReference>
<feature type="compositionally biased region" description="Pro residues" evidence="7">
    <location>
        <begin position="375"/>
        <end position="386"/>
    </location>
</feature>